<organism evidence="1 2">
    <name type="scientific">Ramlibacter agri</name>
    <dbReference type="NCBI Taxonomy" id="2728837"/>
    <lineage>
        <taxon>Bacteria</taxon>
        <taxon>Pseudomonadati</taxon>
        <taxon>Pseudomonadota</taxon>
        <taxon>Betaproteobacteria</taxon>
        <taxon>Burkholderiales</taxon>
        <taxon>Comamonadaceae</taxon>
        <taxon>Ramlibacter</taxon>
    </lineage>
</organism>
<accession>A0A848H8D2</accession>
<proteinExistence type="predicted"/>
<reference evidence="1 2" key="1">
    <citation type="submission" date="2020-04" db="EMBL/GenBank/DDBJ databases">
        <title>Ramlibacter sp. G-1-2-2 isolated from soil.</title>
        <authorList>
            <person name="Dahal R.H."/>
        </authorList>
    </citation>
    <scope>NUCLEOTIDE SEQUENCE [LARGE SCALE GENOMIC DNA]</scope>
    <source>
        <strain evidence="1 2">G-1-2-2</strain>
    </source>
</reference>
<comment type="caution">
    <text evidence="1">The sequence shown here is derived from an EMBL/GenBank/DDBJ whole genome shotgun (WGS) entry which is preliminary data.</text>
</comment>
<keyword evidence="2" id="KW-1185">Reference proteome</keyword>
<dbReference type="AlphaFoldDB" id="A0A848H8D2"/>
<evidence type="ECO:0000313" key="2">
    <source>
        <dbReference type="Proteomes" id="UP000541185"/>
    </source>
</evidence>
<sequence length="197" mass="22520">MFSLRWRLLGLALLLPVAAWFLVKPVRVLAPTLVGVTCVRSNVCVDDLARSGDAQALYDEAVAFVSARLAPMDRPPRIVFCWTQRCAEAFGLGDRAAVMMGTWGAVIGPRAWTYWIVRHELIHYVQARHLNALAMLLKPRWLVEGMAYALSEDPRQPLAEPWESDRRRFLAWYAHVGPERMWEEARRLRRLAPNRGS</sequence>
<name>A0A848H8D2_9BURK</name>
<dbReference type="Proteomes" id="UP000541185">
    <property type="component" value="Unassembled WGS sequence"/>
</dbReference>
<dbReference type="EMBL" id="JABBFX010000001">
    <property type="protein sequence ID" value="NML45731.1"/>
    <property type="molecule type" value="Genomic_DNA"/>
</dbReference>
<evidence type="ECO:0000313" key="1">
    <source>
        <dbReference type="EMBL" id="NML45731.1"/>
    </source>
</evidence>
<protein>
    <submittedName>
        <fullName evidence="1">Uncharacterized protein</fullName>
    </submittedName>
</protein>
<gene>
    <name evidence="1" type="ORF">HHL11_18425</name>
</gene>